<organism evidence="4 5">
    <name type="scientific">Diabrotica balteata</name>
    <name type="common">Banded cucumber beetle</name>
    <dbReference type="NCBI Taxonomy" id="107213"/>
    <lineage>
        <taxon>Eukaryota</taxon>
        <taxon>Metazoa</taxon>
        <taxon>Ecdysozoa</taxon>
        <taxon>Arthropoda</taxon>
        <taxon>Hexapoda</taxon>
        <taxon>Insecta</taxon>
        <taxon>Pterygota</taxon>
        <taxon>Neoptera</taxon>
        <taxon>Endopterygota</taxon>
        <taxon>Coleoptera</taxon>
        <taxon>Polyphaga</taxon>
        <taxon>Cucujiformia</taxon>
        <taxon>Chrysomeloidea</taxon>
        <taxon>Chrysomelidae</taxon>
        <taxon>Galerucinae</taxon>
        <taxon>Diabroticina</taxon>
        <taxon>Diabroticites</taxon>
        <taxon>Diabrotica</taxon>
    </lineage>
</organism>
<evidence type="ECO:0000256" key="1">
    <source>
        <dbReference type="ARBA" id="ARBA00005679"/>
    </source>
</evidence>
<dbReference type="InterPro" id="IPR004911">
    <property type="entry name" value="Interferon-induced_GILT"/>
</dbReference>
<dbReference type="GO" id="GO:0016671">
    <property type="term" value="F:oxidoreductase activity, acting on a sulfur group of donors, disulfide as acceptor"/>
    <property type="evidence" value="ECO:0007669"/>
    <property type="project" value="InterPro"/>
</dbReference>
<gene>
    <name evidence="4" type="ORF">DIABBA_LOCUS5232</name>
</gene>
<evidence type="ECO:0000313" key="4">
    <source>
        <dbReference type="EMBL" id="CAG9831659.1"/>
    </source>
</evidence>
<keyword evidence="5" id="KW-1185">Reference proteome</keyword>
<proteinExistence type="inferred from homology"/>
<name>A0A9N9T0E4_DIABA</name>
<keyword evidence="2" id="KW-0325">Glycoprotein</keyword>
<sequence>MKWFAIKVIIVIVFGIFINHTFAEVEDHVMKAVIFYEPFCPYTRGFIEQEVNPFFEGHLSKFVKFEIVPYDSRSPDGKVLCNGNRKTACSLGLIDPTKNNTNSHSNSQCLKFAIQFIRHLRDQFHQVSVDNVDQKCEVAALGSHFPDKFQDVQLGTYYPITNETLVDELQYILNNMSQKNYGYEKEFQSHIFFSLDYDVKEKCINKSTSLQKSGSHEKYSFKMLALIFLVLYLVTKF</sequence>
<accession>A0A9N9T0E4</accession>
<comment type="similarity">
    <text evidence="1">Belongs to the GILT family.</text>
</comment>
<dbReference type="Proteomes" id="UP001153709">
    <property type="component" value="Chromosome 3"/>
</dbReference>
<evidence type="ECO:0000256" key="3">
    <source>
        <dbReference type="SAM" id="SignalP"/>
    </source>
</evidence>
<dbReference type="EMBL" id="OU898278">
    <property type="protein sequence ID" value="CAG9831659.1"/>
    <property type="molecule type" value="Genomic_DNA"/>
</dbReference>
<dbReference type="OrthoDB" id="10355829at2759"/>
<evidence type="ECO:0000313" key="5">
    <source>
        <dbReference type="Proteomes" id="UP001153709"/>
    </source>
</evidence>
<feature type="chain" id="PRO_5040260295" evidence="3">
    <location>
        <begin position="24"/>
        <end position="237"/>
    </location>
</feature>
<feature type="signal peptide" evidence="3">
    <location>
        <begin position="1"/>
        <end position="23"/>
    </location>
</feature>
<dbReference type="Pfam" id="PF03227">
    <property type="entry name" value="GILT"/>
    <property type="match status" value="1"/>
</dbReference>
<protein>
    <submittedName>
        <fullName evidence="4">Uncharacterized protein</fullName>
    </submittedName>
</protein>
<keyword evidence="3" id="KW-0732">Signal</keyword>
<evidence type="ECO:0000256" key="2">
    <source>
        <dbReference type="ARBA" id="ARBA00023180"/>
    </source>
</evidence>
<reference evidence="4" key="1">
    <citation type="submission" date="2022-01" db="EMBL/GenBank/DDBJ databases">
        <authorList>
            <person name="King R."/>
        </authorList>
    </citation>
    <scope>NUCLEOTIDE SEQUENCE</scope>
</reference>
<dbReference type="AlphaFoldDB" id="A0A9N9T0E4"/>